<protein>
    <submittedName>
        <fullName evidence="1">Uncharacterized protein</fullName>
    </submittedName>
</protein>
<gene>
    <name evidence="1" type="ORF">B0T17DRAFT_621351</name>
</gene>
<organism evidence="1 2">
    <name type="scientific">Bombardia bombarda</name>
    <dbReference type="NCBI Taxonomy" id="252184"/>
    <lineage>
        <taxon>Eukaryota</taxon>
        <taxon>Fungi</taxon>
        <taxon>Dikarya</taxon>
        <taxon>Ascomycota</taxon>
        <taxon>Pezizomycotina</taxon>
        <taxon>Sordariomycetes</taxon>
        <taxon>Sordariomycetidae</taxon>
        <taxon>Sordariales</taxon>
        <taxon>Lasiosphaeriaceae</taxon>
        <taxon>Bombardia</taxon>
    </lineage>
</organism>
<reference evidence="1" key="1">
    <citation type="submission" date="2023-06" db="EMBL/GenBank/DDBJ databases">
        <title>Genome-scale phylogeny and comparative genomics of the fungal order Sordariales.</title>
        <authorList>
            <consortium name="Lawrence Berkeley National Laboratory"/>
            <person name="Hensen N."/>
            <person name="Bonometti L."/>
            <person name="Westerberg I."/>
            <person name="Brannstrom I.O."/>
            <person name="Guillou S."/>
            <person name="Cros-Aarteil S."/>
            <person name="Calhoun S."/>
            <person name="Haridas S."/>
            <person name="Kuo A."/>
            <person name="Mondo S."/>
            <person name="Pangilinan J."/>
            <person name="Riley R."/>
            <person name="LaButti K."/>
            <person name="Andreopoulos B."/>
            <person name="Lipzen A."/>
            <person name="Chen C."/>
            <person name="Yanf M."/>
            <person name="Daum C."/>
            <person name="Ng V."/>
            <person name="Clum A."/>
            <person name="Steindorff A."/>
            <person name="Ohm R."/>
            <person name="Martin F."/>
            <person name="Silar P."/>
            <person name="Natvig D."/>
            <person name="Lalanne C."/>
            <person name="Gautier V."/>
            <person name="Ament-velasquez S.L."/>
            <person name="Kruys A."/>
            <person name="Hutchinson M.I."/>
            <person name="Powell A.J."/>
            <person name="Barry K."/>
            <person name="Miller A.N."/>
            <person name="Grigoriev I.V."/>
            <person name="Debuchy R."/>
            <person name="Gladieux P."/>
            <person name="Thoren M.H."/>
            <person name="Johannesson H."/>
        </authorList>
    </citation>
    <scope>NUCLEOTIDE SEQUENCE</scope>
    <source>
        <strain evidence="1">SMH3391-2</strain>
    </source>
</reference>
<comment type="caution">
    <text evidence="1">The sequence shown here is derived from an EMBL/GenBank/DDBJ whole genome shotgun (WGS) entry which is preliminary data.</text>
</comment>
<sequence>MASFSSRASSLSPKCQASIAASTDYLDCQQGRLSVPPESTLFSLLGQCFEKFTSSFALTDKESLLSDPSSLERMLSSIFDTESQAFVTEKSLRILAGLNDHDKSCLFLQAVAGMAMIFQRLTSASSELSRRIFSRELQLFAESEERRNMLEKISSSRLLSSCYTKSEVVSFVTKIIEDRESGHHDNVPLNEAGEDFTSDGVTWVGNRPLKNMGLPWGFTIMALN</sequence>
<dbReference type="AlphaFoldDB" id="A0AA39W3Y9"/>
<keyword evidence="2" id="KW-1185">Reference proteome</keyword>
<evidence type="ECO:0000313" key="2">
    <source>
        <dbReference type="Proteomes" id="UP001174934"/>
    </source>
</evidence>
<accession>A0AA39W3Y9</accession>
<proteinExistence type="predicted"/>
<dbReference type="Proteomes" id="UP001174934">
    <property type="component" value="Unassembled WGS sequence"/>
</dbReference>
<dbReference type="EMBL" id="JAULSR010000011">
    <property type="protein sequence ID" value="KAK0610074.1"/>
    <property type="molecule type" value="Genomic_DNA"/>
</dbReference>
<evidence type="ECO:0000313" key="1">
    <source>
        <dbReference type="EMBL" id="KAK0610074.1"/>
    </source>
</evidence>
<name>A0AA39W3Y9_9PEZI</name>